<feature type="transmembrane region" description="Helical" evidence="3">
    <location>
        <begin position="266"/>
        <end position="288"/>
    </location>
</feature>
<evidence type="ECO:0000256" key="3">
    <source>
        <dbReference type="SAM" id="Phobius"/>
    </source>
</evidence>
<dbReference type="eggNOG" id="COG3764">
    <property type="taxonomic scope" value="Bacteria"/>
</dbReference>
<name>I7LCM7_9CORY</name>
<protein>
    <submittedName>
        <fullName evidence="4 5">Sortase</fullName>
    </submittedName>
</protein>
<dbReference type="SUPFAM" id="SSF63817">
    <property type="entry name" value="Sortase"/>
    <property type="match status" value="1"/>
</dbReference>
<keyword evidence="3" id="KW-0472">Membrane</keyword>
<evidence type="ECO:0000256" key="1">
    <source>
        <dbReference type="ARBA" id="ARBA00022801"/>
    </source>
</evidence>
<dbReference type="NCBIfam" id="TIGR01076">
    <property type="entry name" value="sortase_fam"/>
    <property type="match status" value="1"/>
</dbReference>
<dbReference type="InterPro" id="IPR042002">
    <property type="entry name" value="Sortase_C"/>
</dbReference>
<keyword evidence="3" id="KW-1133">Transmembrane helix</keyword>
<dbReference type="CDD" id="cd05827">
    <property type="entry name" value="Sortase_C"/>
    <property type="match status" value="1"/>
</dbReference>
<reference evidence="5 6" key="2">
    <citation type="submission" date="2012-08" db="EMBL/GenBank/DDBJ databases">
        <title>The Genome Sequence of Turicella otitidis ATCC 51513.</title>
        <authorList>
            <consortium name="The Broad Institute Genome Sequencing Platform"/>
            <person name="Earl A."/>
            <person name="Ward D."/>
            <person name="Feldgarden M."/>
            <person name="Gevers D."/>
            <person name="Huys G."/>
            <person name="Walker B."/>
            <person name="Young S.K."/>
            <person name="Zeng Q."/>
            <person name="Gargeya S."/>
            <person name="Fitzgerald M."/>
            <person name="Haas B."/>
            <person name="Abouelleil A."/>
            <person name="Alvarado L."/>
            <person name="Arachchi H.M."/>
            <person name="Berlin A.M."/>
            <person name="Chapman S.B."/>
            <person name="Goldberg J."/>
            <person name="Griggs A."/>
            <person name="Gujja S."/>
            <person name="Hansen M."/>
            <person name="Howarth C."/>
            <person name="Imamovic A."/>
            <person name="Larimer J."/>
            <person name="McCowen C."/>
            <person name="Montmayeur A."/>
            <person name="Murphy C."/>
            <person name="Neiman D."/>
            <person name="Pearson M."/>
            <person name="Priest M."/>
            <person name="Roberts A."/>
            <person name="Saif S."/>
            <person name="Shea T."/>
            <person name="Sisk P."/>
            <person name="Sykes S."/>
            <person name="Wortman J."/>
            <person name="Nusbaum C."/>
            <person name="Birren B."/>
        </authorList>
    </citation>
    <scope>NUCLEOTIDE SEQUENCE [LARGE SCALE GENOMIC DNA]</scope>
    <source>
        <strain evidence="5 6">ATCC 51513</strain>
    </source>
</reference>
<evidence type="ECO:0000313" key="6">
    <source>
        <dbReference type="Proteomes" id="UP000006078"/>
    </source>
</evidence>
<organism evidence="4 7">
    <name type="scientific">Corynebacterium otitidis ATCC 51513</name>
    <dbReference type="NCBI Taxonomy" id="883169"/>
    <lineage>
        <taxon>Bacteria</taxon>
        <taxon>Bacillati</taxon>
        <taxon>Actinomycetota</taxon>
        <taxon>Actinomycetes</taxon>
        <taxon>Mycobacteriales</taxon>
        <taxon>Corynebacteriaceae</taxon>
        <taxon>Corynebacterium</taxon>
    </lineage>
</organism>
<dbReference type="InterPro" id="IPR005754">
    <property type="entry name" value="Sortase"/>
</dbReference>
<keyword evidence="6" id="KW-1185">Reference proteome</keyword>
<evidence type="ECO:0000313" key="4">
    <source>
        <dbReference type="EMBL" id="CCI84089.1"/>
    </source>
</evidence>
<gene>
    <name evidence="4" type="primary">srtA</name>
    <name evidence="4" type="ORF">BN46_1373</name>
    <name evidence="5" type="ORF">HMPREF9719_01629</name>
</gene>
<dbReference type="InterPro" id="IPR023365">
    <property type="entry name" value="Sortase_dom-sf"/>
</dbReference>
<dbReference type="RefSeq" id="WP_004601519.1">
    <property type="nucleotide sequence ID" value="NZ_HF541868.1"/>
</dbReference>
<dbReference type="HOGENOM" id="CLU_045680_1_2_11"/>
<dbReference type="Gene3D" id="2.40.260.10">
    <property type="entry name" value="Sortase"/>
    <property type="match status" value="1"/>
</dbReference>
<dbReference type="OrthoDB" id="5242161at2"/>
<feature type="transmembrane region" description="Helical" evidence="3">
    <location>
        <begin position="24"/>
        <end position="47"/>
    </location>
</feature>
<evidence type="ECO:0000313" key="7">
    <source>
        <dbReference type="Proteomes" id="UP000011016"/>
    </source>
</evidence>
<dbReference type="Proteomes" id="UP000011016">
    <property type="component" value="Unassembled WGS sequence"/>
</dbReference>
<feature type="active site" description="Proton donor/acceptor" evidence="2">
    <location>
        <position position="171"/>
    </location>
</feature>
<dbReference type="PATRIC" id="fig|883169.3.peg.1569"/>
<evidence type="ECO:0000256" key="2">
    <source>
        <dbReference type="PIRSR" id="PIRSR605754-1"/>
    </source>
</evidence>
<proteinExistence type="predicted"/>
<accession>I7LCM7</accession>
<dbReference type="EMBL" id="AHAE01000076">
    <property type="protein sequence ID" value="EJZ81442.1"/>
    <property type="molecule type" value="Genomic_DNA"/>
</dbReference>
<keyword evidence="3" id="KW-0812">Transmembrane</keyword>
<keyword evidence="1" id="KW-0378">Hydrolase</keyword>
<comment type="caution">
    <text evidence="4">The sequence shown here is derived from an EMBL/GenBank/DDBJ whole genome shotgun (WGS) entry which is preliminary data.</text>
</comment>
<dbReference type="AlphaFoldDB" id="I7LCM7"/>
<dbReference type="Proteomes" id="UP000006078">
    <property type="component" value="Unassembled WGS sequence"/>
</dbReference>
<dbReference type="GO" id="GO:0016787">
    <property type="term" value="F:hydrolase activity"/>
    <property type="evidence" value="ECO:0007669"/>
    <property type="project" value="UniProtKB-KW"/>
</dbReference>
<reference evidence="4 7" key="1">
    <citation type="journal article" date="2012" name="J. Bacteriol.">
        <title>Draft Genome Sequence of Turicella otitidis ATCC 51513, Isolated from Middle Ear Fluid from a Child with Otitis Media.</title>
        <authorList>
            <person name="Brinkrolf K."/>
            <person name="Schneider J."/>
            <person name="Knecht M."/>
            <person name="Ruckert C."/>
            <person name="Tauch A."/>
        </authorList>
    </citation>
    <scope>NUCLEOTIDE SEQUENCE [LARGE SCALE GENOMIC DNA]</scope>
    <source>
        <strain evidence="4 7">ATCC 51513</strain>
    </source>
</reference>
<feature type="active site" description="Acyl-thioester intermediate" evidence="2">
    <location>
        <position position="233"/>
    </location>
</feature>
<dbReference type="EMBL" id="CAJZ01000201">
    <property type="protein sequence ID" value="CCI84089.1"/>
    <property type="molecule type" value="Genomic_DNA"/>
</dbReference>
<evidence type="ECO:0000313" key="5">
    <source>
        <dbReference type="EMBL" id="EJZ81442.1"/>
    </source>
</evidence>
<dbReference type="Pfam" id="PF04203">
    <property type="entry name" value="Sortase"/>
    <property type="match status" value="1"/>
</dbReference>
<sequence>MAKHAIAAPPAPSSADDARSPVRLVLRVALPILLVIAGLAVMLYPVVATQVNNMRQNEVVNDYLTELENRDPVENLRAVADARHYNDTRTQAPILDPWLARVSEDNHDYQEYLTHLADGPAMAHLKVPSIGVSIPVYHGTTEEVLQKGVGHLYGSSLPVGGDGTHAVLTGHTGLSTATLFDNLTDVREGDEIFVNTYGEKLKYVVHDITVVEPTEVDTLAEVPGEDLLTLVTCTPYGINTHRLLVTGHRVPLDEDERSFDRDGLHWQWWMILAIALAVAVLAALIWWLRKIVKNNKENR</sequence>
<dbReference type="NCBIfam" id="NF033745">
    <property type="entry name" value="class_C_sortase"/>
    <property type="match status" value="1"/>
</dbReference>
<dbReference type="STRING" id="29321.AAV33_04360"/>